<dbReference type="Gene3D" id="3.40.50.720">
    <property type="entry name" value="NAD(P)-binding Rossmann-like Domain"/>
    <property type="match status" value="1"/>
</dbReference>
<accession>A0A9P6W689</accession>
<dbReference type="InterPro" id="IPR002347">
    <property type="entry name" value="SDR_fam"/>
</dbReference>
<evidence type="ECO:0000313" key="4">
    <source>
        <dbReference type="EMBL" id="KAG0664982.1"/>
    </source>
</evidence>
<dbReference type="SUPFAM" id="SSF51735">
    <property type="entry name" value="NAD(P)-binding Rossmann-fold domains"/>
    <property type="match status" value="1"/>
</dbReference>
<protein>
    <submittedName>
        <fullName evidence="4">Uncharacterized protein</fullName>
    </submittedName>
</protein>
<dbReference type="AlphaFoldDB" id="A0A9P6W689"/>
<dbReference type="GO" id="GO:0050664">
    <property type="term" value="F:oxidoreductase activity, acting on NAD(P)H, oxygen as acceptor"/>
    <property type="evidence" value="ECO:0007669"/>
    <property type="project" value="TreeGrafter"/>
</dbReference>
<reference evidence="4 5" key="1">
    <citation type="submission" date="2020-11" db="EMBL/GenBank/DDBJ databases">
        <title>Kefir isolates.</title>
        <authorList>
            <person name="Marcisauskas S."/>
            <person name="Kim Y."/>
            <person name="Blasche S."/>
        </authorList>
    </citation>
    <scope>NUCLEOTIDE SEQUENCE [LARGE SCALE GENOMIC DNA]</scope>
    <source>
        <strain evidence="4 5">KR</strain>
    </source>
</reference>
<evidence type="ECO:0000256" key="2">
    <source>
        <dbReference type="ARBA" id="ARBA00023002"/>
    </source>
</evidence>
<comment type="caution">
    <text evidence="4">The sequence shown here is derived from an EMBL/GenBank/DDBJ whole genome shotgun (WGS) entry which is preliminary data.</text>
</comment>
<dbReference type="PANTHER" id="PTHR43008:SF4">
    <property type="entry name" value="CHAIN DEHYDROGENASE, PUTATIVE (AFU_ORTHOLOGUE AFUA_4G08710)-RELATED"/>
    <property type="match status" value="1"/>
</dbReference>
<dbReference type="OrthoDB" id="1888931at2759"/>
<dbReference type="GO" id="GO:0016616">
    <property type="term" value="F:oxidoreductase activity, acting on the CH-OH group of donors, NAD or NADP as acceptor"/>
    <property type="evidence" value="ECO:0007669"/>
    <property type="project" value="UniProtKB-ARBA"/>
</dbReference>
<evidence type="ECO:0000256" key="3">
    <source>
        <dbReference type="SAM" id="MobiDB-lite"/>
    </source>
</evidence>
<gene>
    <name evidence="4" type="ORF">C6P46_000608</name>
</gene>
<keyword evidence="5" id="KW-1185">Reference proteome</keyword>
<dbReference type="Pfam" id="PF13561">
    <property type="entry name" value="adh_short_C2"/>
    <property type="match status" value="1"/>
</dbReference>
<comment type="similarity">
    <text evidence="1">Belongs to the short-chain dehydrogenases/reductases (SDR) family.</text>
</comment>
<dbReference type="Pfam" id="PF00106">
    <property type="entry name" value="adh_short"/>
    <property type="match status" value="1"/>
</dbReference>
<dbReference type="InterPro" id="IPR036291">
    <property type="entry name" value="NAD(P)-bd_dom_sf"/>
</dbReference>
<dbReference type="Proteomes" id="UP000777482">
    <property type="component" value="Unassembled WGS sequence"/>
</dbReference>
<evidence type="ECO:0000256" key="1">
    <source>
        <dbReference type="ARBA" id="ARBA00006484"/>
    </source>
</evidence>
<dbReference type="PRINTS" id="PR00081">
    <property type="entry name" value="GDHRDH"/>
</dbReference>
<dbReference type="EMBL" id="PUHQ01000011">
    <property type="protein sequence ID" value="KAG0664982.1"/>
    <property type="molecule type" value="Genomic_DNA"/>
</dbReference>
<evidence type="ECO:0000313" key="5">
    <source>
        <dbReference type="Proteomes" id="UP000777482"/>
    </source>
</evidence>
<organism evidence="4 5">
    <name type="scientific">Rhodotorula mucilaginosa</name>
    <name type="common">Yeast</name>
    <name type="synonym">Rhodotorula rubra</name>
    <dbReference type="NCBI Taxonomy" id="5537"/>
    <lineage>
        <taxon>Eukaryota</taxon>
        <taxon>Fungi</taxon>
        <taxon>Dikarya</taxon>
        <taxon>Basidiomycota</taxon>
        <taxon>Pucciniomycotina</taxon>
        <taxon>Microbotryomycetes</taxon>
        <taxon>Sporidiobolales</taxon>
        <taxon>Sporidiobolaceae</taxon>
        <taxon>Rhodotorula</taxon>
    </lineage>
</organism>
<dbReference type="PANTHER" id="PTHR43008">
    <property type="entry name" value="BENZIL REDUCTASE"/>
    <property type="match status" value="1"/>
</dbReference>
<feature type="region of interest" description="Disordered" evidence="3">
    <location>
        <begin position="1"/>
        <end position="24"/>
    </location>
</feature>
<proteinExistence type="inferred from homology"/>
<name>A0A9P6W689_RHOMI</name>
<keyword evidence="2" id="KW-0560">Oxidoreductase</keyword>
<sequence>MRLAGSAAAAPPSSPVTRSTVSPGLPARWEGLTNVVAKRLVQNNLLVMIGSAGDENSAASRSEPCESLRAAASPAFASLSAQVDTFAESVSLALPSPGLHSSCLRWEITPRCSDRERVIGRRAVGCPRAQLFRSSLYSHSHKFLEQPIPIYLATMSLPSDGLPRPYPQLPNSMLEYVWLSHPTPIPAQDLELILECAYFCRLFSMKGKVAIVTGGSGGIGFAAAEALAEMGGDIALQYRSAEGMDERAAELGKRFNVKCKAYRCDVSDYEGVQKLVQDVKSEFGRIDVFIANVSLRWYGTLALFLLLETPTQGTRGANALFCVQGGSGRINDLSLEQWRKIQSVNYDSVFYAMKAVGPIFEQQGSGSFIATTSISAHIVNVPLDQVSPYFLWVMAYAVSSPSRDKKCSHRTILNLYVCTQSAYNASKAGVMHLCKSVARDWRLFARVNTISPGFFDTPMGAAPEVQETVYRYSVLGRQGVPAELKGAFLLLASAAGGYITGADYLVDGGYTLS</sequence>